<dbReference type="GO" id="GO:0016747">
    <property type="term" value="F:acyltransferase activity, transferring groups other than amino-acyl groups"/>
    <property type="evidence" value="ECO:0007669"/>
    <property type="project" value="InterPro"/>
</dbReference>
<dbReference type="Gene3D" id="3.40.47.10">
    <property type="match status" value="1"/>
</dbReference>
<comment type="caution">
    <text evidence="3">The sequence shown here is derived from an EMBL/GenBank/DDBJ whole genome shotgun (WGS) entry which is preliminary data.</text>
</comment>
<gene>
    <name evidence="3" type="ORF">DdX_21770</name>
</gene>
<feature type="region of interest" description="Disordered" evidence="1">
    <location>
        <begin position="1"/>
        <end position="43"/>
    </location>
</feature>
<dbReference type="InterPro" id="IPR020616">
    <property type="entry name" value="Thiolase_N"/>
</dbReference>
<dbReference type="Proteomes" id="UP001201812">
    <property type="component" value="Unassembled WGS sequence"/>
</dbReference>
<proteinExistence type="predicted"/>
<dbReference type="AlphaFoldDB" id="A0AAD4MEE9"/>
<accession>A0AAD4MEE9</accession>
<dbReference type="InterPro" id="IPR016039">
    <property type="entry name" value="Thiolase-like"/>
</dbReference>
<evidence type="ECO:0000259" key="2">
    <source>
        <dbReference type="Pfam" id="PF00108"/>
    </source>
</evidence>
<feature type="domain" description="Thiolase N-terminal" evidence="2">
    <location>
        <begin position="114"/>
        <end position="155"/>
    </location>
</feature>
<keyword evidence="4" id="KW-1185">Reference proteome</keyword>
<evidence type="ECO:0000313" key="4">
    <source>
        <dbReference type="Proteomes" id="UP001201812"/>
    </source>
</evidence>
<sequence length="165" mass="17961">MASMGGRFNPRSGFDRFRNAAQQSGPSAADVANARARGESVERPVRIRGQRQRRDRRFAQIGLAARLTAPLAGYSRRDSLRAVRRQNRPPGAAARQPRLSAFIRERHSMTSRDIFVVGTARTAIGTFGGSLKDVPNTQLATTAVKAAIERSGVAAVRSATWSWAT</sequence>
<dbReference type="Pfam" id="PF00108">
    <property type="entry name" value="Thiolase_N"/>
    <property type="match status" value="1"/>
</dbReference>
<reference evidence="3" key="1">
    <citation type="submission" date="2022-01" db="EMBL/GenBank/DDBJ databases">
        <title>Genome Sequence Resource for Two Populations of Ditylenchus destructor, the Migratory Endoparasitic Phytonematode.</title>
        <authorList>
            <person name="Zhang H."/>
            <person name="Lin R."/>
            <person name="Xie B."/>
        </authorList>
    </citation>
    <scope>NUCLEOTIDE SEQUENCE</scope>
    <source>
        <strain evidence="3">BazhouSP</strain>
    </source>
</reference>
<dbReference type="SUPFAM" id="SSF53901">
    <property type="entry name" value="Thiolase-like"/>
    <property type="match status" value="1"/>
</dbReference>
<evidence type="ECO:0000313" key="3">
    <source>
        <dbReference type="EMBL" id="KAI1691598.1"/>
    </source>
</evidence>
<organism evidence="3 4">
    <name type="scientific">Ditylenchus destructor</name>
    <dbReference type="NCBI Taxonomy" id="166010"/>
    <lineage>
        <taxon>Eukaryota</taxon>
        <taxon>Metazoa</taxon>
        <taxon>Ecdysozoa</taxon>
        <taxon>Nematoda</taxon>
        <taxon>Chromadorea</taxon>
        <taxon>Rhabditida</taxon>
        <taxon>Tylenchina</taxon>
        <taxon>Tylenchomorpha</taxon>
        <taxon>Sphaerularioidea</taxon>
        <taxon>Anguinidae</taxon>
        <taxon>Anguininae</taxon>
        <taxon>Ditylenchus</taxon>
    </lineage>
</organism>
<dbReference type="EMBL" id="JAKKPZ010000904">
    <property type="protein sequence ID" value="KAI1691598.1"/>
    <property type="molecule type" value="Genomic_DNA"/>
</dbReference>
<evidence type="ECO:0000256" key="1">
    <source>
        <dbReference type="SAM" id="MobiDB-lite"/>
    </source>
</evidence>
<protein>
    <submittedName>
        <fullName evidence="3">Acetyl-CoA acetyltransferase</fullName>
    </submittedName>
</protein>
<name>A0AAD4MEE9_9BILA</name>